<accession>A0ABR0ADI4</accession>
<evidence type="ECO:0000256" key="1">
    <source>
        <dbReference type="SAM" id="MobiDB-lite"/>
    </source>
</evidence>
<feature type="region of interest" description="Disordered" evidence="1">
    <location>
        <begin position="1"/>
        <end position="24"/>
    </location>
</feature>
<reference evidence="2 3" key="1">
    <citation type="journal article" date="2023" name="Nucleic Acids Res.">
        <title>The hologenome of Daphnia magna reveals possible DNA methylation and microbiome-mediated evolution of the host genome.</title>
        <authorList>
            <person name="Chaturvedi A."/>
            <person name="Li X."/>
            <person name="Dhandapani V."/>
            <person name="Marshall H."/>
            <person name="Kissane S."/>
            <person name="Cuenca-Cambronero M."/>
            <person name="Asole G."/>
            <person name="Calvet F."/>
            <person name="Ruiz-Romero M."/>
            <person name="Marangio P."/>
            <person name="Guigo R."/>
            <person name="Rago D."/>
            <person name="Mirbahai L."/>
            <person name="Eastwood N."/>
            <person name="Colbourne J.K."/>
            <person name="Zhou J."/>
            <person name="Mallon E."/>
            <person name="Orsini L."/>
        </authorList>
    </citation>
    <scope>NUCLEOTIDE SEQUENCE [LARGE SCALE GENOMIC DNA]</scope>
    <source>
        <strain evidence="2">LRV0_1</strain>
    </source>
</reference>
<comment type="caution">
    <text evidence="2">The sequence shown here is derived from an EMBL/GenBank/DDBJ whole genome shotgun (WGS) entry which is preliminary data.</text>
</comment>
<dbReference type="Proteomes" id="UP001234178">
    <property type="component" value="Unassembled WGS sequence"/>
</dbReference>
<proteinExistence type="predicted"/>
<name>A0ABR0ADI4_9CRUS</name>
<dbReference type="EMBL" id="JAOYFB010000037">
    <property type="protein sequence ID" value="KAK4023186.1"/>
    <property type="molecule type" value="Genomic_DNA"/>
</dbReference>
<gene>
    <name evidence="2" type="ORF">OUZ56_008612</name>
</gene>
<protein>
    <submittedName>
        <fullName evidence="2">Uncharacterized protein</fullName>
    </submittedName>
</protein>
<organism evidence="2 3">
    <name type="scientific">Daphnia magna</name>
    <dbReference type="NCBI Taxonomy" id="35525"/>
    <lineage>
        <taxon>Eukaryota</taxon>
        <taxon>Metazoa</taxon>
        <taxon>Ecdysozoa</taxon>
        <taxon>Arthropoda</taxon>
        <taxon>Crustacea</taxon>
        <taxon>Branchiopoda</taxon>
        <taxon>Diplostraca</taxon>
        <taxon>Cladocera</taxon>
        <taxon>Anomopoda</taxon>
        <taxon>Daphniidae</taxon>
        <taxon>Daphnia</taxon>
    </lineage>
</organism>
<evidence type="ECO:0000313" key="2">
    <source>
        <dbReference type="EMBL" id="KAK4023186.1"/>
    </source>
</evidence>
<sequence>MKMTATQFTMKYRSDRPSPPENTKQVCRMRVFLPHRRDTEPFRNLGQKKCWDEKFVSSLLLWILGESLLQNKEDKRKKNCFLFGEKEKTKRLTK</sequence>
<keyword evidence="3" id="KW-1185">Reference proteome</keyword>
<evidence type="ECO:0000313" key="3">
    <source>
        <dbReference type="Proteomes" id="UP001234178"/>
    </source>
</evidence>